<dbReference type="PATRIC" id="fig|272844.11.peg.46"/>
<dbReference type="PhylomeDB" id="Q9V2N5"/>
<dbReference type="PIRSF" id="PIRSF019108">
    <property type="entry name" value="Txn_reg_CopG_prd"/>
    <property type="match status" value="1"/>
</dbReference>
<dbReference type="GO" id="GO:0006355">
    <property type="term" value="P:regulation of DNA-templated transcription"/>
    <property type="evidence" value="ECO:0007669"/>
    <property type="project" value="InterPro"/>
</dbReference>
<organism evidence="2 3">
    <name type="scientific">Pyrococcus abyssi (strain GE5 / Orsay)</name>
    <dbReference type="NCBI Taxonomy" id="272844"/>
    <lineage>
        <taxon>Archaea</taxon>
        <taxon>Methanobacteriati</taxon>
        <taxon>Methanobacteriota</taxon>
        <taxon>Thermococci</taxon>
        <taxon>Thermococcales</taxon>
        <taxon>Thermococcaceae</taxon>
        <taxon>Pyrococcus</taxon>
    </lineage>
</organism>
<dbReference type="Gene3D" id="1.10.1220.10">
    <property type="entry name" value="Met repressor-like"/>
    <property type="match status" value="1"/>
</dbReference>
<dbReference type="InterPro" id="IPR010985">
    <property type="entry name" value="Ribbon_hlx_hlx"/>
</dbReference>
<dbReference type="KEGG" id="pab:PAB2324"/>
<dbReference type="eggNOG" id="arCOG01011">
    <property type="taxonomic scope" value="Archaea"/>
</dbReference>
<dbReference type="AlphaFoldDB" id="Q9V2N5"/>
<evidence type="ECO:0000259" key="1">
    <source>
        <dbReference type="Pfam" id="PF01402"/>
    </source>
</evidence>
<gene>
    <name evidence="2" type="ORF">PAB2324</name>
</gene>
<evidence type="ECO:0000313" key="2">
    <source>
        <dbReference type="EMBL" id="CAB48963.1"/>
    </source>
</evidence>
<evidence type="ECO:0000313" key="3">
    <source>
        <dbReference type="Proteomes" id="UP000000810"/>
    </source>
</evidence>
<dbReference type="PANTHER" id="PTHR36215">
    <property type="entry name" value="BLL4998 PROTEIN"/>
    <property type="match status" value="1"/>
</dbReference>
<dbReference type="SUPFAM" id="SSF47598">
    <property type="entry name" value="Ribbon-helix-helix"/>
    <property type="match status" value="1"/>
</dbReference>
<dbReference type="InterPro" id="IPR002145">
    <property type="entry name" value="CopG"/>
</dbReference>
<dbReference type="CDD" id="cd22231">
    <property type="entry name" value="RHH_NikR_HicB-like"/>
    <property type="match status" value="1"/>
</dbReference>
<sequence length="112" mass="12954">MVITMAQAVEAPVSVRLPKYIIRKIDELVEKGEFKSRSDFIKYAVTLALGQIMMEQARELARKITPEEAQVRSKEALQKLLAAEIDEWPEEDIKELLEDIDKKWKKLKGARK</sequence>
<dbReference type="Pfam" id="PF01402">
    <property type="entry name" value="RHH_1"/>
    <property type="match status" value="1"/>
</dbReference>
<dbReference type="InterPro" id="IPR016748">
    <property type="entry name" value="Tscrpt_reg_CopG_prd"/>
</dbReference>
<accession>Q9V2N5</accession>
<dbReference type="PANTHER" id="PTHR36215:SF1">
    <property type="entry name" value="BLL4998 PROTEIN"/>
    <property type="match status" value="1"/>
</dbReference>
<proteinExistence type="predicted"/>
<keyword evidence="3" id="KW-1185">Reference proteome</keyword>
<dbReference type="PIR" id="D75189">
    <property type="entry name" value="D75189"/>
</dbReference>
<protein>
    <recommendedName>
        <fullName evidence="1">Ribbon-helix-helix protein CopG domain-containing protein</fullName>
    </recommendedName>
</protein>
<dbReference type="Proteomes" id="UP000000810">
    <property type="component" value="Chromosome"/>
</dbReference>
<dbReference type="EMBL" id="AJ248283">
    <property type="protein sequence ID" value="CAB48963.1"/>
    <property type="molecule type" value="Genomic_DNA"/>
</dbReference>
<feature type="domain" description="Ribbon-helix-helix protein CopG" evidence="1">
    <location>
        <begin position="13"/>
        <end position="50"/>
    </location>
</feature>
<name>Q9V2N5_PYRAB</name>
<dbReference type="HOGENOM" id="CLU_2140283_0_0_2"/>
<dbReference type="InterPro" id="IPR013321">
    <property type="entry name" value="Arc_rbn_hlx_hlx"/>
</dbReference>
<reference evidence="2 3" key="1">
    <citation type="journal article" date="2003" name="Mol. Microbiol.">
        <title>An integrated analysis of the genome of the hyperthermophilic archaeon Pyrococcus abyssi.</title>
        <authorList>
            <person name="Cohen G."/>
            <person name="Barbe V."/>
            <person name="Flament D."/>
            <person name="Galperin M."/>
            <person name="Heilig R."/>
            <person name="Ripp R."/>
            <person name="Lecompte O."/>
            <person name="Prieur D."/>
            <person name="Poch O."/>
            <person name="Quellerou J."/>
            <person name="Thierry J.C."/>
            <person name="Van der Oost J."/>
            <person name="Weissenbach J."/>
            <person name="Zivanovic Y."/>
            <person name="Forterre P."/>
        </authorList>
    </citation>
    <scope>NUCLEOTIDE SEQUENCE [LARGE SCALE GENOMIC DNA]</scope>
    <source>
        <strain evidence="3">GE5 / Orsay</strain>
    </source>
</reference>
<dbReference type="STRING" id="272844.PAB2324"/>